<sequence length="286" mass="30558">MDSRLQDAFDYSKLGYAQLEALAVQYAFSVVGALLILIVGWLLTRFLARWSQVALGQVRGLDATVAGFVSNFLRYALLAIVIVMVLGQFGVQTTSIVAALGAVGLAIGLALQGTLQNIAAGIMLLVLRPFRVGDAIETSSISGTVRFIGIFTTELETADGLYRMTPNSLLWNVPITNFSRLPTRRFELNMKVGYEEDIDSVSAALLSLVAEDARVLKAPAPETFVADLTDGAVVVTLRYWTTAGDYWATSRDVVKQVKTAFQAAGITIPVAPLAAEAVQHAGATGA</sequence>
<evidence type="ECO:0000256" key="3">
    <source>
        <dbReference type="ARBA" id="ARBA00022475"/>
    </source>
</evidence>
<protein>
    <recommendedName>
        <fullName evidence="7">Small-conductance mechanosensitive channel</fullName>
    </recommendedName>
</protein>
<evidence type="ECO:0000256" key="1">
    <source>
        <dbReference type="ARBA" id="ARBA00004651"/>
    </source>
</evidence>
<keyword evidence="6 7" id="KW-0472">Membrane</keyword>
<evidence type="ECO:0000259" key="9">
    <source>
        <dbReference type="Pfam" id="PF21082"/>
    </source>
</evidence>
<dbReference type="Gene3D" id="1.10.287.1260">
    <property type="match status" value="1"/>
</dbReference>
<dbReference type="Gene3D" id="2.30.30.60">
    <property type="match status" value="1"/>
</dbReference>
<dbReference type="Pfam" id="PF21082">
    <property type="entry name" value="MS_channel_3rd"/>
    <property type="match status" value="1"/>
</dbReference>
<dbReference type="InterPro" id="IPR006685">
    <property type="entry name" value="MscS_channel_2nd"/>
</dbReference>
<keyword evidence="4 7" id="KW-0812">Transmembrane</keyword>
<feature type="transmembrane region" description="Helical" evidence="7">
    <location>
        <begin position="23"/>
        <end position="44"/>
    </location>
</feature>
<dbReference type="InterPro" id="IPR023408">
    <property type="entry name" value="MscS_beta-dom_sf"/>
</dbReference>
<dbReference type="Gene3D" id="3.30.70.100">
    <property type="match status" value="1"/>
</dbReference>
<dbReference type="Pfam" id="PF21088">
    <property type="entry name" value="MS_channel_1st"/>
    <property type="match status" value="1"/>
</dbReference>
<dbReference type="InterPro" id="IPR045275">
    <property type="entry name" value="MscS_archaea/bacteria_type"/>
</dbReference>
<evidence type="ECO:0000259" key="8">
    <source>
        <dbReference type="Pfam" id="PF00924"/>
    </source>
</evidence>
<comment type="caution">
    <text evidence="7">Lacks conserved residue(s) required for the propagation of feature annotation.</text>
</comment>
<dbReference type="Pfam" id="PF00924">
    <property type="entry name" value="MS_channel_2nd"/>
    <property type="match status" value="1"/>
</dbReference>
<keyword evidence="7" id="KW-0997">Cell inner membrane</keyword>
<keyword evidence="7" id="KW-0406">Ion transport</keyword>
<comment type="similarity">
    <text evidence="2 7">Belongs to the MscS (TC 1.A.23) family.</text>
</comment>
<dbReference type="InterPro" id="IPR011014">
    <property type="entry name" value="MscS_channel_TM-2"/>
</dbReference>
<keyword evidence="5 7" id="KW-1133">Transmembrane helix</keyword>
<feature type="domain" description="Mechanosensitive ion channel MscS" evidence="8">
    <location>
        <begin position="114"/>
        <end position="180"/>
    </location>
</feature>
<dbReference type="SUPFAM" id="SSF50182">
    <property type="entry name" value="Sm-like ribonucleoproteins"/>
    <property type="match status" value="1"/>
</dbReference>
<keyword evidence="7" id="KW-0407">Ion channel</keyword>
<dbReference type="Pfam" id="PF05552">
    <property type="entry name" value="MS_channel_1st_1"/>
    <property type="match status" value="1"/>
</dbReference>
<accession>A0ABV2IUM3</accession>
<evidence type="ECO:0000256" key="6">
    <source>
        <dbReference type="ARBA" id="ARBA00023136"/>
    </source>
</evidence>
<gene>
    <name evidence="11" type="ORF">ABID16_000368</name>
</gene>
<evidence type="ECO:0000256" key="2">
    <source>
        <dbReference type="ARBA" id="ARBA00008017"/>
    </source>
</evidence>
<evidence type="ECO:0000256" key="5">
    <source>
        <dbReference type="ARBA" id="ARBA00022989"/>
    </source>
</evidence>
<organism evidence="11 12">
    <name type="scientific">Rhizobium aquaticum</name>
    <dbReference type="NCBI Taxonomy" id="1549636"/>
    <lineage>
        <taxon>Bacteria</taxon>
        <taxon>Pseudomonadati</taxon>
        <taxon>Pseudomonadota</taxon>
        <taxon>Alphaproteobacteria</taxon>
        <taxon>Hyphomicrobiales</taxon>
        <taxon>Rhizobiaceae</taxon>
        <taxon>Rhizobium/Agrobacterium group</taxon>
        <taxon>Rhizobium</taxon>
    </lineage>
</organism>
<evidence type="ECO:0000313" key="11">
    <source>
        <dbReference type="EMBL" id="MET3612063.1"/>
    </source>
</evidence>
<dbReference type="InterPro" id="IPR008910">
    <property type="entry name" value="MSC_TM_helix"/>
</dbReference>
<dbReference type="PANTHER" id="PTHR30221">
    <property type="entry name" value="SMALL-CONDUCTANCE MECHANOSENSITIVE CHANNEL"/>
    <property type="match status" value="1"/>
</dbReference>
<dbReference type="SUPFAM" id="SSF82861">
    <property type="entry name" value="Mechanosensitive channel protein MscS (YggB), transmembrane region"/>
    <property type="match status" value="1"/>
</dbReference>
<feature type="domain" description="Mechanosensitive ion channel transmembrane helices 2/3" evidence="10">
    <location>
        <begin position="71"/>
        <end position="112"/>
    </location>
</feature>
<dbReference type="SUPFAM" id="SSF82689">
    <property type="entry name" value="Mechanosensitive channel protein MscS (YggB), C-terminal domain"/>
    <property type="match status" value="1"/>
</dbReference>
<dbReference type="Proteomes" id="UP001549047">
    <property type="component" value="Unassembled WGS sequence"/>
</dbReference>
<dbReference type="InterPro" id="IPR011066">
    <property type="entry name" value="MscS_channel_C_sf"/>
</dbReference>
<comment type="function">
    <text evidence="7">Mechanosensitive channel that participates in the regulation of osmotic pressure changes within the cell, opening in response to stretch forces in the membrane lipid bilayer, without the need for other proteins. Contributes to normal resistance to hypoosmotic shock. Forms an ion channel of 1.0 nanosiemens conductance with a slight preference for anions.</text>
</comment>
<dbReference type="RefSeq" id="WP_354554651.1">
    <property type="nucleotide sequence ID" value="NZ_JBEPMB010000001.1"/>
</dbReference>
<reference evidence="11 12" key="1">
    <citation type="submission" date="2024-06" db="EMBL/GenBank/DDBJ databases">
        <title>Genomic Encyclopedia of Type Strains, Phase IV (KMG-IV): sequencing the most valuable type-strain genomes for metagenomic binning, comparative biology and taxonomic classification.</title>
        <authorList>
            <person name="Goeker M."/>
        </authorList>
    </citation>
    <scope>NUCLEOTIDE SEQUENCE [LARGE SCALE GENOMIC DNA]</scope>
    <source>
        <strain evidence="11 12">DSM 29780</strain>
    </source>
</reference>
<dbReference type="PANTHER" id="PTHR30221:SF8">
    <property type="entry name" value="SMALL-CONDUCTANCE MECHANOSENSITIVE CHANNEL"/>
    <property type="match status" value="1"/>
</dbReference>
<feature type="transmembrane region" description="Helical" evidence="7">
    <location>
        <begin position="96"/>
        <end position="127"/>
    </location>
</feature>
<keyword evidence="7" id="KW-0813">Transport</keyword>
<dbReference type="InterPro" id="IPR049278">
    <property type="entry name" value="MS_channel_C"/>
</dbReference>
<comment type="subcellular location">
    <subcellularLocation>
        <location evidence="7">Cell inner membrane</location>
        <topology evidence="7">Multi-pass membrane protein</topology>
    </subcellularLocation>
    <subcellularLocation>
        <location evidence="1">Cell membrane</location>
        <topology evidence="1">Multi-pass membrane protein</topology>
    </subcellularLocation>
</comment>
<dbReference type="InterPro" id="IPR010920">
    <property type="entry name" value="LSM_dom_sf"/>
</dbReference>
<proteinExistence type="inferred from homology"/>
<feature type="domain" description="Mechanosensitive ion channel MscS C-terminal" evidence="9">
    <location>
        <begin position="187"/>
        <end position="268"/>
    </location>
</feature>
<keyword evidence="3" id="KW-1003">Cell membrane</keyword>
<evidence type="ECO:0000259" key="10">
    <source>
        <dbReference type="Pfam" id="PF21088"/>
    </source>
</evidence>
<evidence type="ECO:0000313" key="12">
    <source>
        <dbReference type="Proteomes" id="UP001549047"/>
    </source>
</evidence>
<evidence type="ECO:0000256" key="4">
    <source>
        <dbReference type="ARBA" id="ARBA00022692"/>
    </source>
</evidence>
<dbReference type="EMBL" id="JBEPMB010000001">
    <property type="protein sequence ID" value="MET3612063.1"/>
    <property type="molecule type" value="Genomic_DNA"/>
</dbReference>
<evidence type="ECO:0000256" key="7">
    <source>
        <dbReference type="RuleBase" id="RU369025"/>
    </source>
</evidence>
<feature type="transmembrane region" description="Helical" evidence="7">
    <location>
        <begin position="65"/>
        <end position="90"/>
    </location>
</feature>
<comment type="subunit">
    <text evidence="7">Homoheptamer.</text>
</comment>
<comment type="caution">
    <text evidence="11">The sequence shown here is derived from an EMBL/GenBank/DDBJ whole genome shotgun (WGS) entry which is preliminary data.</text>
</comment>
<name>A0ABV2IUM3_9HYPH</name>
<keyword evidence="12" id="KW-1185">Reference proteome</keyword>
<dbReference type="InterPro" id="IPR049142">
    <property type="entry name" value="MS_channel_1st"/>
</dbReference>